<dbReference type="Proteomes" id="UP001501231">
    <property type="component" value="Unassembled WGS sequence"/>
</dbReference>
<gene>
    <name evidence="1" type="ORF">GCM10010191_11240</name>
</gene>
<dbReference type="Pfam" id="PF02274">
    <property type="entry name" value="ADI"/>
    <property type="match status" value="1"/>
</dbReference>
<evidence type="ECO:0000313" key="1">
    <source>
        <dbReference type="EMBL" id="GAA2405189.1"/>
    </source>
</evidence>
<dbReference type="PANTHER" id="PTHR47271:SF2">
    <property type="entry name" value="ARGININE DEIMINASE"/>
    <property type="match status" value="1"/>
</dbReference>
<dbReference type="SUPFAM" id="SSF55909">
    <property type="entry name" value="Pentein"/>
    <property type="match status" value="1"/>
</dbReference>
<organism evidence="1 2">
    <name type="scientific">Actinomadura vinacea</name>
    <dbReference type="NCBI Taxonomy" id="115336"/>
    <lineage>
        <taxon>Bacteria</taxon>
        <taxon>Bacillati</taxon>
        <taxon>Actinomycetota</taxon>
        <taxon>Actinomycetes</taxon>
        <taxon>Streptosporangiales</taxon>
        <taxon>Thermomonosporaceae</taxon>
        <taxon>Actinomadura</taxon>
    </lineage>
</organism>
<proteinExistence type="predicted"/>
<comment type="caution">
    <text evidence="1">The sequence shown here is derived from an EMBL/GenBank/DDBJ whole genome shotgun (WGS) entry which is preliminary data.</text>
</comment>
<evidence type="ECO:0008006" key="3">
    <source>
        <dbReference type="Google" id="ProtNLM"/>
    </source>
</evidence>
<dbReference type="Gene3D" id="3.75.10.10">
    <property type="entry name" value="L-arginine/glycine Amidinotransferase, Chain A"/>
    <property type="match status" value="1"/>
</dbReference>
<dbReference type="PANTHER" id="PTHR47271">
    <property type="entry name" value="ARGININE DEIMINASE"/>
    <property type="match status" value="1"/>
</dbReference>
<accession>A0ABP5VK18</accession>
<sequence length="325" mass="35159">MIADQHPAAYHGAGWRPRTTSLAQEVAAGRLWARHAGDSEYARLRDVVLAPPDPALISPEDPDRVLHLRPLDFGAVHRELLDAAAGFQELGIAVHFLETGRRTRPDDGPWHNLMFVRDLFFMTPQGAIVSRMGSSVRAGEERYAARTLAELEVPVLRTIAGNGTFEGADALWIAADTLLVGTGNRTNAEGLRQVAESLTPSGVTVAGTVLPKRIQHLLGILQPVDRDLAVVRRELVGPRLRGILRDLGVSLIELDEDAEIGRAQAMNFVTIAPRTVVMAADAPETRRRLEQEGITVAGQVRIDELRKAAGGLACATGILSRDLVG</sequence>
<dbReference type="RefSeq" id="WP_344587400.1">
    <property type="nucleotide sequence ID" value="NZ_BAAARW010000003.1"/>
</dbReference>
<protein>
    <recommendedName>
        <fullName evidence="3">Amidinotransferase</fullName>
    </recommendedName>
</protein>
<reference evidence="2" key="1">
    <citation type="journal article" date="2019" name="Int. J. Syst. Evol. Microbiol.">
        <title>The Global Catalogue of Microorganisms (GCM) 10K type strain sequencing project: providing services to taxonomists for standard genome sequencing and annotation.</title>
        <authorList>
            <consortium name="The Broad Institute Genomics Platform"/>
            <consortium name="The Broad Institute Genome Sequencing Center for Infectious Disease"/>
            <person name="Wu L."/>
            <person name="Ma J."/>
        </authorList>
    </citation>
    <scope>NUCLEOTIDE SEQUENCE [LARGE SCALE GENOMIC DNA]</scope>
    <source>
        <strain evidence="2">JCM 3325</strain>
    </source>
</reference>
<name>A0ABP5VK18_9ACTN</name>
<evidence type="ECO:0000313" key="2">
    <source>
        <dbReference type="Proteomes" id="UP001501231"/>
    </source>
</evidence>
<dbReference type="EMBL" id="BAAARW010000003">
    <property type="protein sequence ID" value="GAA2405189.1"/>
    <property type="molecule type" value="Genomic_DNA"/>
</dbReference>
<keyword evidence="2" id="KW-1185">Reference proteome</keyword>